<evidence type="ECO:0000313" key="3">
    <source>
        <dbReference type="Proteomes" id="UP000027222"/>
    </source>
</evidence>
<reference evidence="3" key="1">
    <citation type="journal article" date="2014" name="Proc. Natl. Acad. Sci. U.S.A.">
        <title>Extensive sampling of basidiomycete genomes demonstrates inadequacy of the white-rot/brown-rot paradigm for wood decay fungi.</title>
        <authorList>
            <person name="Riley R."/>
            <person name="Salamov A.A."/>
            <person name="Brown D.W."/>
            <person name="Nagy L.G."/>
            <person name="Floudas D."/>
            <person name="Held B.W."/>
            <person name="Levasseur A."/>
            <person name="Lombard V."/>
            <person name="Morin E."/>
            <person name="Otillar R."/>
            <person name="Lindquist E.A."/>
            <person name="Sun H."/>
            <person name="LaButti K.M."/>
            <person name="Schmutz J."/>
            <person name="Jabbour D."/>
            <person name="Luo H."/>
            <person name="Baker S.E."/>
            <person name="Pisabarro A.G."/>
            <person name="Walton J.D."/>
            <person name="Blanchette R.A."/>
            <person name="Henrissat B."/>
            <person name="Martin F."/>
            <person name="Cullen D."/>
            <person name="Hibbett D.S."/>
            <person name="Grigoriev I.V."/>
        </authorList>
    </citation>
    <scope>NUCLEOTIDE SEQUENCE [LARGE SCALE GENOMIC DNA]</scope>
    <source>
        <strain evidence="3">CBS 339.88</strain>
    </source>
</reference>
<dbReference type="AlphaFoldDB" id="A0A067SF89"/>
<feature type="non-terminal residue" evidence="2">
    <location>
        <position position="254"/>
    </location>
</feature>
<feature type="region of interest" description="Disordered" evidence="1">
    <location>
        <begin position="1"/>
        <end position="36"/>
    </location>
</feature>
<feature type="compositionally biased region" description="Acidic residues" evidence="1">
    <location>
        <begin position="173"/>
        <end position="184"/>
    </location>
</feature>
<dbReference type="EMBL" id="KL142450">
    <property type="protein sequence ID" value="KDR65413.1"/>
    <property type="molecule type" value="Genomic_DNA"/>
</dbReference>
<dbReference type="OrthoDB" id="3259294at2759"/>
<feature type="region of interest" description="Disordered" evidence="1">
    <location>
        <begin position="162"/>
        <end position="186"/>
    </location>
</feature>
<feature type="compositionally biased region" description="Basic residues" evidence="1">
    <location>
        <begin position="1"/>
        <end position="12"/>
    </location>
</feature>
<dbReference type="HOGENOM" id="CLU_094653_0_0_1"/>
<protein>
    <submittedName>
        <fullName evidence="2">Uncharacterized protein</fullName>
    </submittedName>
</protein>
<dbReference type="Proteomes" id="UP000027222">
    <property type="component" value="Unassembled WGS sequence"/>
</dbReference>
<evidence type="ECO:0000256" key="1">
    <source>
        <dbReference type="SAM" id="MobiDB-lite"/>
    </source>
</evidence>
<gene>
    <name evidence="2" type="ORF">GALMADRAFT_49966</name>
</gene>
<proteinExistence type="predicted"/>
<feature type="compositionally biased region" description="Polar residues" evidence="1">
    <location>
        <begin position="22"/>
        <end position="32"/>
    </location>
</feature>
<organism evidence="2 3">
    <name type="scientific">Galerina marginata (strain CBS 339.88)</name>
    <dbReference type="NCBI Taxonomy" id="685588"/>
    <lineage>
        <taxon>Eukaryota</taxon>
        <taxon>Fungi</taxon>
        <taxon>Dikarya</taxon>
        <taxon>Basidiomycota</taxon>
        <taxon>Agaricomycotina</taxon>
        <taxon>Agaricomycetes</taxon>
        <taxon>Agaricomycetidae</taxon>
        <taxon>Agaricales</taxon>
        <taxon>Agaricineae</taxon>
        <taxon>Strophariaceae</taxon>
        <taxon>Galerina</taxon>
    </lineage>
</organism>
<feature type="non-terminal residue" evidence="2">
    <location>
        <position position="1"/>
    </location>
</feature>
<accession>A0A067SF89</accession>
<name>A0A067SF89_GALM3</name>
<sequence length="254" mass="30113">IQSSHKKRRSKKQIQEFRNKVSKQIQRQSLSSETDHEWEDNDLECDTRYNAFLPEHPLYFTHEVTCNIENLSNIVPNFLGGSLPRADQGDREYYCMTMLTLFKPWRDGFSLKDTKESWDDAFVSYNFNEQDKKIMSYFNLRYECLDAQDDFHSELKRKSKKASNFNSNTMDSDSSESEDDDDYTNETKGKKIVDYNDLKENARRRMLQQEEISKILRDSGWTDDCSLNNHINNLNRYIPTFNLSANAWKNKVKE</sequence>
<keyword evidence="3" id="KW-1185">Reference proteome</keyword>
<evidence type="ECO:0000313" key="2">
    <source>
        <dbReference type="EMBL" id="KDR65413.1"/>
    </source>
</evidence>
<dbReference type="STRING" id="685588.A0A067SF89"/>